<sequence length="40" mass="4475">MPNPAGNRKIRVQRSELSALGAFIFQNKLDGMVNTRNCNI</sequence>
<reference evidence="1 2" key="1">
    <citation type="submission" date="2007-09" db="EMBL/GenBank/DDBJ databases">
        <title>Draft genome sequence of Faecalibacterium prausnitzii M21/2.</title>
        <authorList>
            <person name="Sudarsanam P."/>
            <person name="Ley R."/>
            <person name="Guruge J."/>
            <person name="Turnbaugh P.J."/>
            <person name="Mahowald M."/>
            <person name="Liep D."/>
            <person name="Gordon J."/>
        </authorList>
    </citation>
    <scope>NUCLEOTIDE SEQUENCE [LARGE SCALE GENOMIC DNA]</scope>
    <source>
        <strain evidence="1 2">M21/2</strain>
    </source>
</reference>
<evidence type="ECO:0000313" key="2">
    <source>
        <dbReference type="Proteomes" id="UP000005945"/>
    </source>
</evidence>
<dbReference type="AlphaFoldDB" id="A8SGT1"/>
<reference evidence="1 2" key="2">
    <citation type="submission" date="2007-09" db="EMBL/GenBank/DDBJ databases">
        <authorList>
            <person name="Fulton L."/>
            <person name="Clifton S."/>
            <person name="Fulton B."/>
            <person name="Xu J."/>
            <person name="Minx P."/>
            <person name="Pepin K.H."/>
            <person name="Johnson M."/>
            <person name="Thiruvilangam P."/>
            <person name="Bhonagiri V."/>
            <person name="Nash W.E."/>
            <person name="Mardis E.R."/>
            <person name="Wilson R.K."/>
        </authorList>
    </citation>
    <scope>NUCLEOTIDE SEQUENCE [LARGE SCALE GENOMIC DNA]</scope>
    <source>
        <strain evidence="1 2">M21/2</strain>
    </source>
</reference>
<protein>
    <submittedName>
        <fullName evidence="1">Uncharacterized protein</fullName>
    </submittedName>
</protein>
<evidence type="ECO:0000313" key="1">
    <source>
        <dbReference type="EMBL" id="EDP20360.1"/>
    </source>
</evidence>
<dbReference type="EMBL" id="ABED02000029">
    <property type="protein sequence ID" value="EDP20360.1"/>
    <property type="molecule type" value="Genomic_DNA"/>
</dbReference>
<accession>A8SGT1</accession>
<organism evidence="1 2">
    <name type="scientific">Faecalibacterium prausnitzii M21/2</name>
    <dbReference type="NCBI Taxonomy" id="411485"/>
    <lineage>
        <taxon>Bacteria</taxon>
        <taxon>Bacillati</taxon>
        <taxon>Bacillota</taxon>
        <taxon>Clostridia</taxon>
        <taxon>Eubacteriales</taxon>
        <taxon>Oscillospiraceae</taxon>
        <taxon>Faecalibacterium</taxon>
    </lineage>
</organism>
<name>A8SGT1_9FIRM</name>
<gene>
    <name evidence="1" type="ORF">FAEPRAM212_03153</name>
</gene>
<dbReference type="Proteomes" id="UP000005945">
    <property type="component" value="Unassembled WGS sequence"/>
</dbReference>
<dbReference type="HOGENOM" id="CLU_3289962_0_0_9"/>
<proteinExistence type="predicted"/>
<comment type="caution">
    <text evidence="1">The sequence shown here is derived from an EMBL/GenBank/DDBJ whole genome shotgun (WGS) entry which is preliminary data.</text>
</comment>